<sequence>MKAIAYTRYGGPDVMTVLELPEQRPAENQVLIKVAAVGLNPVDAMQRAGTMKMLHPYKFPKIAGNELSGVITALGPGASRFAVGDRVVSRVGKTALGALAQYLAIDEFLVAPAPKSVALVNAAALPLAGLTAQQALGANHLDLQSGERLLVTGGAGGVGLLAIQLAKLAGAHVTTTASPEGRQVVEQAGADFVINYRESKVSDYAERFDKVLDLVGLETDHDVFTRVRAGGKVVSISGPLTPEGIPAEVSGLRRALVRPVAAAMSRKARKAAAAAGATYDFFFMEPDAGGLALLCGLVDAGKLKLGIDSTYPLDDFASAFARLESRRAKGKVIIVMPS</sequence>
<comment type="caution">
    <text evidence="2">The sequence shown here is derived from an EMBL/GenBank/DDBJ whole genome shotgun (WGS) entry which is preliminary data.</text>
</comment>
<dbReference type="InterPro" id="IPR036291">
    <property type="entry name" value="NAD(P)-bd_dom_sf"/>
</dbReference>
<keyword evidence="3" id="KW-1185">Reference proteome</keyword>
<feature type="domain" description="Enoyl reductase (ER)" evidence="1">
    <location>
        <begin position="10"/>
        <end position="334"/>
    </location>
</feature>
<gene>
    <name evidence="2" type="ORF">JOF46_002920</name>
</gene>
<evidence type="ECO:0000259" key="1">
    <source>
        <dbReference type="SMART" id="SM00829"/>
    </source>
</evidence>
<protein>
    <submittedName>
        <fullName evidence="2">Alcohol dehydrogenase</fullName>
        <ecNumber evidence="2">1.1.1.1</ecNumber>
    </submittedName>
</protein>
<dbReference type="InterPro" id="IPR052733">
    <property type="entry name" value="Chloroplast_QOR"/>
</dbReference>
<proteinExistence type="predicted"/>
<dbReference type="InterPro" id="IPR020843">
    <property type="entry name" value="ER"/>
</dbReference>
<reference evidence="2 3" key="1">
    <citation type="submission" date="2021-03" db="EMBL/GenBank/DDBJ databases">
        <title>Sequencing the genomes of 1000 actinobacteria strains.</title>
        <authorList>
            <person name="Klenk H.-P."/>
        </authorList>
    </citation>
    <scope>NUCLEOTIDE SEQUENCE [LARGE SCALE GENOMIC DNA]</scope>
    <source>
        <strain evidence="2 3">DSM 15454</strain>
    </source>
</reference>
<name>A0ABS4WGC4_9MICC</name>
<dbReference type="PANTHER" id="PTHR44013">
    <property type="entry name" value="ZINC-TYPE ALCOHOL DEHYDROGENASE-LIKE PROTEIN C16A3.02C"/>
    <property type="match status" value="1"/>
</dbReference>
<evidence type="ECO:0000313" key="3">
    <source>
        <dbReference type="Proteomes" id="UP000766570"/>
    </source>
</evidence>
<dbReference type="InterPro" id="IPR011032">
    <property type="entry name" value="GroES-like_sf"/>
</dbReference>
<dbReference type="Gene3D" id="3.90.180.10">
    <property type="entry name" value="Medium-chain alcohol dehydrogenases, catalytic domain"/>
    <property type="match status" value="1"/>
</dbReference>
<dbReference type="Pfam" id="PF13602">
    <property type="entry name" value="ADH_zinc_N_2"/>
    <property type="match status" value="1"/>
</dbReference>
<dbReference type="PANTHER" id="PTHR44013:SF1">
    <property type="entry name" value="ZINC-TYPE ALCOHOL DEHYDROGENASE-LIKE PROTEIN C16A3.02C"/>
    <property type="match status" value="1"/>
</dbReference>
<dbReference type="EC" id="1.1.1.1" evidence="2"/>
<dbReference type="InterPro" id="IPR002364">
    <property type="entry name" value="Quin_OxRdtase/zeta-crystal_CS"/>
</dbReference>
<evidence type="ECO:0000313" key="2">
    <source>
        <dbReference type="EMBL" id="MBP2375008.1"/>
    </source>
</evidence>
<dbReference type="EMBL" id="JAGIOE010000001">
    <property type="protein sequence ID" value="MBP2375008.1"/>
    <property type="molecule type" value="Genomic_DNA"/>
</dbReference>
<dbReference type="Pfam" id="PF08240">
    <property type="entry name" value="ADH_N"/>
    <property type="match status" value="1"/>
</dbReference>
<dbReference type="SUPFAM" id="SSF50129">
    <property type="entry name" value="GroES-like"/>
    <property type="match status" value="1"/>
</dbReference>
<dbReference type="RefSeq" id="WP_209908226.1">
    <property type="nucleotide sequence ID" value="NZ_BAAAMI010000008.1"/>
</dbReference>
<dbReference type="PROSITE" id="PS01162">
    <property type="entry name" value="QOR_ZETA_CRYSTAL"/>
    <property type="match status" value="1"/>
</dbReference>
<organism evidence="2 3">
    <name type="scientific">Paeniglutamicibacter psychrophenolicus</name>
    <dbReference type="NCBI Taxonomy" id="257454"/>
    <lineage>
        <taxon>Bacteria</taxon>
        <taxon>Bacillati</taxon>
        <taxon>Actinomycetota</taxon>
        <taxon>Actinomycetes</taxon>
        <taxon>Micrococcales</taxon>
        <taxon>Micrococcaceae</taxon>
        <taxon>Paeniglutamicibacter</taxon>
    </lineage>
</organism>
<dbReference type="SUPFAM" id="SSF51735">
    <property type="entry name" value="NAD(P)-binding Rossmann-fold domains"/>
    <property type="match status" value="1"/>
</dbReference>
<dbReference type="Gene3D" id="3.40.50.720">
    <property type="entry name" value="NAD(P)-binding Rossmann-like Domain"/>
    <property type="match status" value="1"/>
</dbReference>
<dbReference type="Proteomes" id="UP000766570">
    <property type="component" value="Unassembled WGS sequence"/>
</dbReference>
<dbReference type="GO" id="GO:0004022">
    <property type="term" value="F:alcohol dehydrogenase (NAD+) activity"/>
    <property type="evidence" value="ECO:0007669"/>
    <property type="project" value="UniProtKB-EC"/>
</dbReference>
<keyword evidence="2" id="KW-0560">Oxidoreductase</keyword>
<dbReference type="CDD" id="cd05289">
    <property type="entry name" value="MDR_like_2"/>
    <property type="match status" value="1"/>
</dbReference>
<dbReference type="InterPro" id="IPR013154">
    <property type="entry name" value="ADH-like_N"/>
</dbReference>
<dbReference type="SMART" id="SM00829">
    <property type="entry name" value="PKS_ER"/>
    <property type="match status" value="1"/>
</dbReference>
<accession>A0ABS4WGC4</accession>